<sequence>MDKKNACLGNCNFEKNCFDACLVEFLEDSDQCPCMAGCEIGCPCSGYDCQPYLTAICQNLYSSYFGFSYVISSSGHFKENRYYTTPASTSYQFLYHAGHSILNGQVYIFGGNQDTKKIVKMDACIFEDTGKRLLSSFYSASASLATLKESSEKIIFCNGHSDSKCESFDGDETVAIAETNVRHNYACMSINEQGRPTIIGGIGTSSVEILETSGWQNSSSHPAGKIYYHTCASVPNGIVTVGGYVSETGNLKNVYLFRNGQWSVVGQMQNYQRHATVIAYDTFFIVFGGIRGYNSVERAEWDGNNVTSTQVINNHDGDCVNPIIFETAPDQCKDFCSENFCYDF</sequence>
<gene>
    <name evidence="1" type="ORF">GSOID_T00016953001</name>
</gene>
<keyword evidence="2" id="KW-1185">Reference proteome</keyword>
<proteinExistence type="predicted"/>
<dbReference type="Proteomes" id="UP000001307">
    <property type="component" value="Unassembled WGS sequence"/>
</dbReference>
<name>E4XPI3_OIKDI</name>
<dbReference type="InParanoid" id="E4XPI3"/>
<dbReference type="InterPro" id="IPR015915">
    <property type="entry name" value="Kelch-typ_b-propeller"/>
</dbReference>
<reference evidence="1" key="1">
    <citation type="journal article" date="2010" name="Science">
        <title>Plasticity of animal genome architecture unmasked by rapid evolution of a pelagic tunicate.</title>
        <authorList>
            <person name="Denoeud F."/>
            <person name="Henriet S."/>
            <person name="Mungpakdee S."/>
            <person name="Aury J.M."/>
            <person name="Da Silva C."/>
            <person name="Brinkmann H."/>
            <person name="Mikhaleva J."/>
            <person name="Olsen L.C."/>
            <person name="Jubin C."/>
            <person name="Canestro C."/>
            <person name="Bouquet J.M."/>
            <person name="Danks G."/>
            <person name="Poulain J."/>
            <person name="Campsteijn C."/>
            <person name="Adamski M."/>
            <person name="Cross I."/>
            <person name="Yadetie F."/>
            <person name="Muffato M."/>
            <person name="Louis A."/>
            <person name="Butcher S."/>
            <person name="Tsagkogeorga G."/>
            <person name="Konrad A."/>
            <person name="Singh S."/>
            <person name="Jensen M.F."/>
            <person name="Cong E.H."/>
            <person name="Eikeseth-Otteraa H."/>
            <person name="Noel B."/>
            <person name="Anthouard V."/>
            <person name="Porcel B.M."/>
            <person name="Kachouri-Lafond R."/>
            <person name="Nishino A."/>
            <person name="Ugolini M."/>
            <person name="Chourrout P."/>
            <person name="Nishida H."/>
            <person name="Aasland R."/>
            <person name="Huzurbazar S."/>
            <person name="Westhof E."/>
            <person name="Delsuc F."/>
            <person name="Lehrach H."/>
            <person name="Reinhardt R."/>
            <person name="Weissenbach J."/>
            <person name="Roy S.W."/>
            <person name="Artiguenave F."/>
            <person name="Postlethwait J.H."/>
            <person name="Manak J.R."/>
            <person name="Thompson E.M."/>
            <person name="Jaillon O."/>
            <person name="Du Pasquier L."/>
            <person name="Boudinot P."/>
            <person name="Liberles D.A."/>
            <person name="Volff J.N."/>
            <person name="Philippe H."/>
            <person name="Lenhard B."/>
            <person name="Roest Crollius H."/>
            <person name="Wincker P."/>
            <person name="Chourrout D."/>
        </authorList>
    </citation>
    <scope>NUCLEOTIDE SEQUENCE [LARGE SCALE GENOMIC DNA]</scope>
</reference>
<dbReference type="Gene3D" id="2.120.10.80">
    <property type="entry name" value="Kelch-type beta propeller"/>
    <property type="match status" value="1"/>
</dbReference>
<dbReference type="SUPFAM" id="SSF117281">
    <property type="entry name" value="Kelch motif"/>
    <property type="match status" value="1"/>
</dbReference>
<evidence type="ECO:0000313" key="2">
    <source>
        <dbReference type="Proteomes" id="UP000001307"/>
    </source>
</evidence>
<dbReference type="AlphaFoldDB" id="E4XPI3"/>
<organism evidence="1">
    <name type="scientific">Oikopleura dioica</name>
    <name type="common">Tunicate</name>
    <dbReference type="NCBI Taxonomy" id="34765"/>
    <lineage>
        <taxon>Eukaryota</taxon>
        <taxon>Metazoa</taxon>
        <taxon>Chordata</taxon>
        <taxon>Tunicata</taxon>
        <taxon>Appendicularia</taxon>
        <taxon>Copelata</taxon>
        <taxon>Oikopleuridae</taxon>
        <taxon>Oikopleura</taxon>
    </lineage>
</organism>
<protein>
    <submittedName>
        <fullName evidence="1">Uncharacterized protein</fullName>
    </submittedName>
</protein>
<evidence type="ECO:0000313" key="1">
    <source>
        <dbReference type="EMBL" id="CBY11771.1"/>
    </source>
</evidence>
<dbReference type="EMBL" id="FN653093">
    <property type="protein sequence ID" value="CBY11771.1"/>
    <property type="molecule type" value="Genomic_DNA"/>
</dbReference>
<accession>E4XPI3</accession>